<evidence type="ECO:0000313" key="3">
    <source>
        <dbReference type="Proteomes" id="UP000246661"/>
    </source>
</evidence>
<dbReference type="PANTHER" id="PTHR46211">
    <property type="entry name" value="GLYCEROPHOSPHORYL DIESTER PHOSPHODIESTERASE"/>
    <property type="match status" value="1"/>
</dbReference>
<feature type="domain" description="GP-PDE" evidence="1">
    <location>
        <begin position="1"/>
        <end position="226"/>
    </location>
</feature>
<dbReference type="CDD" id="cd08556">
    <property type="entry name" value="GDPD"/>
    <property type="match status" value="1"/>
</dbReference>
<dbReference type="AlphaFoldDB" id="A0A317QFE1"/>
<dbReference type="PANTHER" id="PTHR46211:SF14">
    <property type="entry name" value="GLYCEROPHOSPHODIESTER PHOSPHODIESTERASE"/>
    <property type="match status" value="1"/>
</dbReference>
<dbReference type="GO" id="GO:0006629">
    <property type="term" value="P:lipid metabolic process"/>
    <property type="evidence" value="ECO:0007669"/>
    <property type="project" value="InterPro"/>
</dbReference>
<sequence>MQAIRVALEAGADGVEVDVRATSDGVLVLAHDPDLSRVLGLGPGTGPVVDLTPFAALRRLRLPNGECVPTLTEALDLAARRHAVVVTEVKPEAGGAAAARTARLLAGLLHARRVHRPGADRVTTTSFDLVTAASIAGCGSVSGALIVAPHVDPDVAARRARDRGLTDVHLHPVHVRWDRDVVHRVRGLGLLVSVGVVNDPDEARLMARLGVDMVCTDDPVGFARPRTSPVLSGIRGVGRDAGGPPVTTLGIRG</sequence>
<dbReference type="InterPro" id="IPR017946">
    <property type="entry name" value="PLC-like_Pdiesterase_TIM-brl"/>
</dbReference>
<proteinExistence type="predicted"/>
<dbReference type="PROSITE" id="PS51704">
    <property type="entry name" value="GP_PDE"/>
    <property type="match status" value="1"/>
</dbReference>
<dbReference type="Gene3D" id="3.20.20.190">
    <property type="entry name" value="Phosphatidylinositol (PI) phosphodiesterase"/>
    <property type="match status" value="1"/>
</dbReference>
<dbReference type="GO" id="GO:0008081">
    <property type="term" value="F:phosphoric diester hydrolase activity"/>
    <property type="evidence" value="ECO:0007669"/>
    <property type="project" value="InterPro"/>
</dbReference>
<accession>A0A317QFE1</accession>
<dbReference type="Proteomes" id="UP000246661">
    <property type="component" value="Unassembled WGS sequence"/>
</dbReference>
<keyword evidence="3" id="KW-1185">Reference proteome</keyword>
<dbReference type="InterPro" id="IPR030395">
    <property type="entry name" value="GP_PDE_dom"/>
</dbReference>
<name>A0A317QFE1_9ACTN</name>
<gene>
    <name evidence="2" type="ORF">JD79_00161</name>
</gene>
<dbReference type="SUPFAM" id="SSF51695">
    <property type="entry name" value="PLC-like phosphodiesterases"/>
    <property type="match status" value="1"/>
</dbReference>
<evidence type="ECO:0000313" key="2">
    <source>
        <dbReference type="EMBL" id="PWW21035.1"/>
    </source>
</evidence>
<organism evidence="2 3">
    <name type="scientific">Geodermatophilus normandii</name>
    <dbReference type="NCBI Taxonomy" id="1137989"/>
    <lineage>
        <taxon>Bacteria</taxon>
        <taxon>Bacillati</taxon>
        <taxon>Actinomycetota</taxon>
        <taxon>Actinomycetes</taxon>
        <taxon>Geodermatophilales</taxon>
        <taxon>Geodermatophilaceae</taxon>
        <taxon>Geodermatophilus</taxon>
    </lineage>
</organism>
<comment type="caution">
    <text evidence="2">The sequence shown here is derived from an EMBL/GenBank/DDBJ whole genome shotgun (WGS) entry which is preliminary data.</text>
</comment>
<evidence type="ECO:0000259" key="1">
    <source>
        <dbReference type="PROSITE" id="PS51704"/>
    </source>
</evidence>
<dbReference type="EMBL" id="QGTX01000001">
    <property type="protein sequence ID" value="PWW21035.1"/>
    <property type="molecule type" value="Genomic_DNA"/>
</dbReference>
<dbReference type="Pfam" id="PF03009">
    <property type="entry name" value="GDPD"/>
    <property type="match status" value="1"/>
</dbReference>
<reference evidence="3" key="1">
    <citation type="submission" date="2018-05" db="EMBL/GenBank/DDBJ databases">
        <authorList>
            <person name="Klenk H.-P."/>
            <person name="Huntemann M."/>
            <person name="Clum A."/>
            <person name="Pillay M."/>
            <person name="Palaniappan K."/>
            <person name="Varghese N."/>
            <person name="Mikhailova N."/>
            <person name="Stamatis D."/>
            <person name="Reddy T."/>
            <person name="Daum C."/>
            <person name="Shapiro N."/>
            <person name="Ivanova N."/>
            <person name="Kyrpides N."/>
            <person name="Woyke T."/>
        </authorList>
    </citation>
    <scope>NUCLEOTIDE SEQUENCE [LARGE SCALE GENOMIC DNA]</scope>
    <source>
        <strain evidence="3">DSM 45417</strain>
    </source>
</reference>
<protein>
    <submittedName>
        <fullName evidence="2">Glycerophosphoryl diester phosphodiesterase</fullName>
    </submittedName>
</protein>